<dbReference type="Pfam" id="PF07734">
    <property type="entry name" value="FBA_1"/>
    <property type="match status" value="1"/>
</dbReference>
<comment type="caution">
    <text evidence="3">The sequence shown here is derived from an EMBL/GenBank/DDBJ whole genome shotgun (WGS) entry which is preliminary data.</text>
</comment>
<dbReference type="PROSITE" id="PS50181">
    <property type="entry name" value="FBOX"/>
    <property type="match status" value="1"/>
</dbReference>
<dbReference type="Proteomes" id="UP001558713">
    <property type="component" value="Unassembled WGS sequence"/>
</dbReference>
<dbReference type="InterPro" id="IPR036047">
    <property type="entry name" value="F-box-like_dom_sf"/>
</dbReference>
<evidence type="ECO:0000259" key="1">
    <source>
        <dbReference type="PROSITE" id="PS50181"/>
    </source>
</evidence>
<dbReference type="SUPFAM" id="SSF81383">
    <property type="entry name" value="F-box domain"/>
    <property type="match status" value="1"/>
</dbReference>
<dbReference type="InterPro" id="IPR001810">
    <property type="entry name" value="F-box_dom"/>
</dbReference>
<name>A0ABD1BC62_CARAN</name>
<dbReference type="PANTHER" id="PTHR31672">
    <property type="entry name" value="BNACNNG10540D PROTEIN"/>
    <property type="match status" value="1"/>
</dbReference>
<evidence type="ECO:0000313" key="3">
    <source>
        <dbReference type="EMBL" id="KAL1216364.1"/>
    </source>
</evidence>
<dbReference type="InterPro" id="IPR050796">
    <property type="entry name" value="SCF_F-box_component"/>
</dbReference>
<reference evidence="3 4" key="1">
    <citation type="submission" date="2024-04" db="EMBL/GenBank/DDBJ databases">
        <title>Genome assembly C_amara_ONT_v2.</title>
        <authorList>
            <person name="Yant L."/>
            <person name="Moore C."/>
            <person name="Slenker M."/>
        </authorList>
    </citation>
    <scope>NUCLEOTIDE SEQUENCE [LARGE SCALE GENOMIC DNA]</scope>
    <source>
        <tissue evidence="3">Leaf</tissue>
    </source>
</reference>
<dbReference type="InterPro" id="IPR017451">
    <property type="entry name" value="F-box-assoc_interact_dom"/>
</dbReference>
<dbReference type="EMBL" id="JBANAX010000267">
    <property type="protein sequence ID" value="KAL1216364.1"/>
    <property type="molecule type" value="Genomic_DNA"/>
</dbReference>
<evidence type="ECO:0000313" key="4">
    <source>
        <dbReference type="Proteomes" id="UP001558713"/>
    </source>
</evidence>
<proteinExistence type="predicted"/>
<evidence type="ECO:0000313" key="2">
    <source>
        <dbReference type="EMBL" id="KAL1214388.1"/>
    </source>
</evidence>
<organism evidence="3 4">
    <name type="scientific">Cardamine amara subsp. amara</name>
    <dbReference type="NCBI Taxonomy" id="228776"/>
    <lineage>
        <taxon>Eukaryota</taxon>
        <taxon>Viridiplantae</taxon>
        <taxon>Streptophyta</taxon>
        <taxon>Embryophyta</taxon>
        <taxon>Tracheophyta</taxon>
        <taxon>Spermatophyta</taxon>
        <taxon>Magnoliopsida</taxon>
        <taxon>eudicotyledons</taxon>
        <taxon>Gunneridae</taxon>
        <taxon>Pentapetalae</taxon>
        <taxon>rosids</taxon>
        <taxon>malvids</taxon>
        <taxon>Brassicales</taxon>
        <taxon>Brassicaceae</taxon>
        <taxon>Cardamineae</taxon>
        <taxon>Cardamine</taxon>
    </lineage>
</organism>
<dbReference type="Pfam" id="PF00646">
    <property type="entry name" value="F-box"/>
    <property type="match status" value="1"/>
</dbReference>
<dbReference type="InterPro" id="IPR006527">
    <property type="entry name" value="F-box-assoc_dom_typ1"/>
</dbReference>
<dbReference type="EMBL" id="JBANAX010000315">
    <property type="protein sequence ID" value="KAL1214388.1"/>
    <property type="molecule type" value="Genomic_DNA"/>
</dbReference>
<dbReference type="NCBIfam" id="TIGR01640">
    <property type="entry name" value="F_box_assoc_1"/>
    <property type="match status" value="1"/>
</dbReference>
<feature type="domain" description="F-box" evidence="1">
    <location>
        <begin position="1"/>
        <end position="44"/>
    </location>
</feature>
<accession>A0ABD1BC62</accession>
<sequence length="399" mass="45981">MDSLPLHLLNEILLRADLSSLAMMRSTNRSLRSLISNDPYFKSKYFSQLRSGLLHMATGGSSMLYHHSFGDPRSPRTKDNLMECRILASCSGLLLLYLNGQSLLCVANPFTKKFRFLNHIPRSRTMDSRDPYLNRGDRMYIGFAVDHIDRTTQSFKIVSMKEEHRSHNLWVYEFLINTGGSWGLPKRVTCYPSELDYRMKNPIYLNGSLHWLRKDGSIIVFKPETEEARLIQFKFPEKLSLKTLFASDDKNLVLISATEDVIKVYALENSFTTDPKWVLSRRIRNGVLDKNIRNRWNVEAYDGKYLVLRDYSKDQMVHGYDMTANKWGLMGPGRFYPTLDFILFTPSSSYVIGLDQNDDDMVLHSDDDDKRFSSLSSIMELAIGGLDKFISPEEHVSFG</sequence>
<dbReference type="AlphaFoldDB" id="A0ABD1BC62"/>
<keyword evidence="4" id="KW-1185">Reference proteome</keyword>
<dbReference type="SMART" id="SM00256">
    <property type="entry name" value="FBOX"/>
    <property type="match status" value="1"/>
</dbReference>
<gene>
    <name evidence="3" type="ORF">V5N11_006400</name>
    <name evidence="2" type="ORF">V5N11_012965</name>
</gene>
<protein>
    <submittedName>
        <fullName evidence="3">F-box protein</fullName>
    </submittedName>
</protein>